<protein>
    <submittedName>
        <fullName evidence="1">Uncharacterized protein</fullName>
    </submittedName>
</protein>
<dbReference type="Proteomes" id="UP000800041">
    <property type="component" value="Unassembled WGS sequence"/>
</dbReference>
<evidence type="ECO:0000313" key="1">
    <source>
        <dbReference type="EMBL" id="KAF1983240.1"/>
    </source>
</evidence>
<evidence type="ECO:0000313" key="2">
    <source>
        <dbReference type="Proteomes" id="UP000800041"/>
    </source>
</evidence>
<accession>A0A6G1GR14</accession>
<sequence>MSGGPTRLPQMPGTAETGRIGEVTCRCVGDGYIICTCSAARNGVLCGFFVSGRFLENVSLVKLSCSSDHVRRIPSRFLLLQFCSVPFPRSLSKFTTRQISPDIRPTVKHGVRYKEKMRPDFKTVSIHFSVQFIFKFPESLSYAVSLLPQNFCCCSFLWESYTFPSIISS</sequence>
<name>A0A6G1GR14_9PEZI</name>
<gene>
    <name evidence="1" type="ORF">K402DRAFT_180371</name>
</gene>
<organism evidence="1 2">
    <name type="scientific">Aulographum hederae CBS 113979</name>
    <dbReference type="NCBI Taxonomy" id="1176131"/>
    <lineage>
        <taxon>Eukaryota</taxon>
        <taxon>Fungi</taxon>
        <taxon>Dikarya</taxon>
        <taxon>Ascomycota</taxon>
        <taxon>Pezizomycotina</taxon>
        <taxon>Dothideomycetes</taxon>
        <taxon>Pleosporomycetidae</taxon>
        <taxon>Aulographales</taxon>
        <taxon>Aulographaceae</taxon>
    </lineage>
</organism>
<dbReference type="EMBL" id="ML977177">
    <property type="protein sequence ID" value="KAF1983240.1"/>
    <property type="molecule type" value="Genomic_DNA"/>
</dbReference>
<dbReference type="AlphaFoldDB" id="A0A6G1GR14"/>
<keyword evidence="2" id="KW-1185">Reference proteome</keyword>
<reference evidence="1" key="1">
    <citation type="journal article" date="2020" name="Stud. Mycol.">
        <title>101 Dothideomycetes genomes: a test case for predicting lifestyles and emergence of pathogens.</title>
        <authorList>
            <person name="Haridas S."/>
            <person name="Albert R."/>
            <person name="Binder M."/>
            <person name="Bloem J."/>
            <person name="Labutti K."/>
            <person name="Salamov A."/>
            <person name="Andreopoulos B."/>
            <person name="Baker S."/>
            <person name="Barry K."/>
            <person name="Bills G."/>
            <person name="Bluhm B."/>
            <person name="Cannon C."/>
            <person name="Castanera R."/>
            <person name="Culley D."/>
            <person name="Daum C."/>
            <person name="Ezra D."/>
            <person name="Gonzalez J."/>
            <person name="Henrissat B."/>
            <person name="Kuo A."/>
            <person name="Liang C."/>
            <person name="Lipzen A."/>
            <person name="Lutzoni F."/>
            <person name="Magnuson J."/>
            <person name="Mondo S."/>
            <person name="Nolan M."/>
            <person name="Ohm R."/>
            <person name="Pangilinan J."/>
            <person name="Park H.-J."/>
            <person name="Ramirez L."/>
            <person name="Alfaro M."/>
            <person name="Sun H."/>
            <person name="Tritt A."/>
            <person name="Yoshinaga Y."/>
            <person name="Zwiers L.-H."/>
            <person name="Turgeon B."/>
            <person name="Goodwin S."/>
            <person name="Spatafora J."/>
            <person name="Crous P."/>
            <person name="Grigoriev I."/>
        </authorList>
    </citation>
    <scope>NUCLEOTIDE SEQUENCE</scope>
    <source>
        <strain evidence="1">CBS 113979</strain>
    </source>
</reference>
<proteinExistence type="predicted"/>